<keyword evidence="13" id="KW-0732">Signal</keyword>
<evidence type="ECO:0000256" key="13">
    <source>
        <dbReference type="SAM" id="SignalP"/>
    </source>
</evidence>
<evidence type="ECO:0000256" key="12">
    <source>
        <dbReference type="RuleBase" id="RU003357"/>
    </source>
</evidence>
<accession>A0ABW9XEE1</accession>
<evidence type="ECO:0000256" key="11">
    <source>
        <dbReference type="PROSITE-ProRule" id="PRU01360"/>
    </source>
</evidence>
<evidence type="ECO:0000256" key="5">
    <source>
        <dbReference type="ARBA" id="ARBA00022692"/>
    </source>
</evidence>
<comment type="caution">
    <text evidence="16">The sequence shown here is derived from an EMBL/GenBank/DDBJ whole genome shotgun (WGS) entry which is preliminary data.</text>
</comment>
<feature type="signal peptide" evidence="13">
    <location>
        <begin position="1"/>
        <end position="17"/>
    </location>
</feature>
<comment type="similarity">
    <text evidence="11 12">Belongs to the TonB-dependent receptor family.</text>
</comment>
<name>A0ABW9XEE1_9SPHN</name>
<evidence type="ECO:0000256" key="3">
    <source>
        <dbReference type="ARBA" id="ARBA00022452"/>
    </source>
</evidence>
<dbReference type="InterPro" id="IPR036942">
    <property type="entry name" value="Beta-barrel_TonB_sf"/>
</dbReference>
<keyword evidence="17" id="KW-1185">Reference proteome</keyword>
<evidence type="ECO:0000256" key="6">
    <source>
        <dbReference type="ARBA" id="ARBA00023004"/>
    </source>
</evidence>
<dbReference type="SUPFAM" id="SSF56935">
    <property type="entry name" value="Porins"/>
    <property type="match status" value="1"/>
</dbReference>
<organism evidence="16 17">
    <name type="scientific">Novosphingobium ovatum</name>
    <dbReference type="NCBI Taxonomy" id="1908523"/>
    <lineage>
        <taxon>Bacteria</taxon>
        <taxon>Pseudomonadati</taxon>
        <taxon>Pseudomonadota</taxon>
        <taxon>Alphaproteobacteria</taxon>
        <taxon>Sphingomonadales</taxon>
        <taxon>Sphingomonadaceae</taxon>
        <taxon>Novosphingobium</taxon>
    </lineage>
</organism>
<keyword evidence="4" id="KW-0410">Iron transport</keyword>
<evidence type="ECO:0000313" key="17">
    <source>
        <dbReference type="Proteomes" id="UP000753724"/>
    </source>
</evidence>
<proteinExistence type="inferred from homology"/>
<keyword evidence="7" id="KW-0406">Ion transport</keyword>
<evidence type="ECO:0000256" key="10">
    <source>
        <dbReference type="ARBA" id="ARBA00023237"/>
    </source>
</evidence>
<feature type="domain" description="TonB-dependent receptor plug" evidence="15">
    <location>
        <begin position="46"/>
        <end position="154"/>
    </location>
</feature>
<keyword evidence="8 12" id="KW-0798">TonB box</keyword>
<gene>
    <name evidence="16" type="ORF">GTZ99_10000</name>
</gene>
<evidence type="ECO:0000313" key="16">
    <source>
        <dbReference type="EMBL" id="NBC36889.1"/>
    </source>
</evidence>
<keyword evidence="9 11" id="KW-0472">Membrane</keyword>
<sequence>MSVCCALPVGWVGTAQAADAAPAAAPVPESTGNEIVVTATKREQTLQQVPVAVSVTTAAEIARAHVRDINDLSTLVPSLRVSEHQSSAQTDFLIRGFGNGANNAGIEPSVGVFIDGVYRSRSAAQISDFPDIRRVEVLRGPQSTLFGKNASAGVISVTTAEPQFKHGGSLEVSYGNYNALVIKSTMTGPLTDNLAFSLASGYNRRDGVVHDAGSGQDVNDRKRGFMRGQLLFAPADGPRVRLIADYSTIDENCCAVVNLLSSSTTSVIRAIGGKVNPTSDIYGDVYTNFGSINRIRDYGVSAQIDHTIAGVKVTSITAWRKNTNYNNQDSDFTSADLLSRNMADITDTTFTQELRLSAKLNDRASLLLGAYYFNEKISQTGQLLYGSQMRTYADQLIRGASSNTLNVALLEGTFGALEGNPTKYTNRFFASGTGLNKAYAMKDESISVFGQIDFKLTDRLTFTGGLNYTKDSKRFSTGTVSSDAFSGINLNAAAYAPLRYQLLYGGAVAAGMPTTTAAAYASANMNNAAVNPLAALRALQFMPPFLNVPNAVESGRVSDDNLSFTARLAYTVSPQLNMYASIATGFKAASINLSRDSRPALSDSAAIAAGGLATTNLRYVAGGGRYAQPEKSTVYELGLKGNWGLASVNIAAFYQQIKGFQSNIFTGTGFDLLNADKESVYGFEFEGQVRPTRELTLSQSLTYLVPKYDSFTNSSFGNVSGMTPAGIAPLSMTLAATWDHVLPNGHHVILRGDWHYESPVQIQDGLPGFLSAGVSAALNAARPYRRTVSQIDASLSWKLNNGLEFAVWGRNLTNDRYISVVFDSPAQQGSISGYVNTPRTYGVSALWKY</sequence>
<dbReference type="InterPro" id="IPR039426">
    <property type="entry name" value="TonB-dep_rcpt-like"/>
</dbReference>
<evidence type="ECO:0000256" key="4">
    <source>
        <dbReference type="ARBA" id="ARBA00022496"/>
    </source>
</evidence>
<dbReference type="RefSeq" id="WP_161718354.1">
    <property type="nucleotide sequence ID" value="NZ_JAAAPO010000003.1"/>
</dbReference>
<dbReference type="Gene3D" id="2.40.170.20">
    <property type="entry name" value="TonB-dependent receptor, beta-barrel domain"/>
    <property type="match status" value="1"/>
</dbReference>
<keyword evidence="3 11" id="KW-1134">Transmembrane beta strand</keyword>
<feature type="domain" description="TonB-dependent receptor-like beta-barrel" evidence="14">
    <location>
        <begin position="292"/>
        <end position="812"/>
    </location>
</feature>
<dbReference type="Pfam" id="PF00593">
    <property type="entry name" value="TonB_dep_Rec_b-barrel"/>
    <property type="match status" value="1"/>
</dbReference>
<evidence type="ECO:0000256" key="8">
    <source>
        <dbReference type="ARBA" id="ARBA00023077"/>
    </source>
</evidence>
<dbReference type="PROSITE" id="PS52016">
    <property type="entry name" value="TONB_DEPENDENT_REC_3"/>
    <property type="match status" value="1"/>
</dbReference>
<dbReference type="Pfam" id="PF07715">
    <property type="entry name" value="Plug"/>
    <property type="match status" value="1"/>
</dbReference>
<dbReference type="Gene3D" id="2.170.130.10">
    <property type="entry name" value="TonB-dependent receptor, plug domain"/>
    <property type="match status" value="1"/>
</dbReference>
<feature type="chain" id="PRO_5047071695" evidence="13">
    <location>
        <begin position="18"/>
        <end position="849"/>
    </location>
</feature>
<reference evidence="17" key="1">
    <citation type="submission" date="2020-01" db="EMBL/GenBank/DDBJ databases">
        <title>Sphingomonas sp. strain CSW-10.</title>
        <authorList>
            <person name="Chen W.-M."/>
        </authorList>
    </citation>
    <scope>NUCLEOTIDE SEQUENCE [LARGE SCALE GENOMIC DNA]</scope>
    <source>
        <strain evidence="17">FSY-8</strain>
    </source>
</reference>
<dbReference type="PANTHER" id="PTHR32552">
    <property type="entry name" value="FERRICHROME IRON RECEPTOR-RELATED"/>
    <property type="match status" value="1"/>
</dbReference>
<dbReference type="Proteomes" id="UP000753724">
    <property type="component" value="Unassembled WGS sequence"/>
</dbReference>
<dbReference type="InterPro" id="IPR037066">
    <property type="entry name" value="Plug_dom_sf"/>
</dbReference>
<evidence type="ECO:0000256" key="7">
    <source>
        <dbReference type="ARBA" id="ARBA00023065"/>
    </source>
</evidence>
<evidence type="ECO:0000259" key="15">
    <source>
        <dbReference type="Pfam" id="PF07715"/>
    </source>
</evidence>
<evidence type="ECO:0000256" key="9">
    <source>
        <dbReference type="ARBA" id="ARBA00023136"/>
    </source>
</evidence>
<protein>
    <submittedName>
        <fullName evidence="16">TonB-dependent receptor</fullName>
    </submittedName>
</protein>
<keyword evidence="5 11" id="KW-0812">Transmembrane</keyword>
<dbReference type="InterPro" id="IPR012910">
    <property type="entry name" value="Plug_dom"/>
</dbReference>
<comment type="subcellular location">
    <subcellularLocation>
        <location evidence="1 11">Cell outer membrane</location>
        <topology evidence="1 11">Multi-pass membrane protein</topology>
    </subcellularLocation>
</comment>
<evidence type="ECO:0000256" key="2">
    <source>
        <dbReference type="ARBA" id="ARBA00022448"/>
    </source>
</evidence>
<dbReference type="EMBL" id="JAAAPO010000003">
    <property type="protein sequence ID" value="NBC36889.1"/>
    <property type="molecule type" value="Genomic_DNA"/>
</dbReference>
<keyword evidence="10 11" id="KW-0998">Cell outer membrane</keyword>
<dbReference type="InterPro" id="IPR000531">
    <property type="entry name" value="Beta-barrel_TonB"/>
</dbReference>
<keyword evidence="16" id="KW-0675">Receptor</keyword>
<keyword evidence="6" id="KW-0408">Iron</keyword>
<evidence type="ECO:0000256" key="1">
    <source>
        <dbReference type="ARBA" id="ARBA00004571"/>
    </source>
</evidence>
<keyword evidence="2 11" id="KW-0813">Transport</keyword>
<dbReference type="PANTHER" id="PTHR32552:SF81">
    <property type="entry name" value="TONB-DEPENDENT OUTER MEMBRANE RECEPTOR"/>
    <property type="match status" value="1"/>
</dbReference>
<evidence type="ECO:0000259" key="14">
    <source>
        <dbReference type="Pfam" id="PF00593"/>
    </source>
</evidence>